<keyword evidence="2" id="KW-1185">Reference proteome</keyword>
<name>A0A2T4J8Q1_FUSBL</name>
<accession>A0A2T4J8Q1</accession>
<evidence type="ECO:0008006" key="3">
    <source>
        <dbReference type="Google" id="ProtNLM"/>
    </source>
</evidence>
<comment type="caution">
    <text evidence="1">The sequence shown here is derived from an EMBL/GenBank/DDBJ whole genome shotgun (WGS) entry which is preliminary data.</text>
</comment>
<dbReference type="InterPro" id="IPR023614">
    <property type="entry name" value="Porin_dom_sf"/>
</dbReference>
<organism evidence="1 2">
    <name type="scientific">Fuscovulum blasticum DSM 2131</name>
    <dbReference type="NCBI Taxonomy" id="1188250"/>
    <lineage>
        <taxon>Bacteria</taxon>
        <taxon>Pseudomonadati</taxon>
        <taxon>Pseudomonadota</taxon>
        <taxon>Alphaproteobacteria</taxon>
        <taxon>Rhodobacterales</taxon>
        <taxon>Paracoccaceae</taxon>
        <taxon>Pseudogemmobacter</taxon>
    </lineage>
</organism>
<dbReference type="AlphaFoldDB" id="A0A2T4J8Q1"/>
<dbReference type="EMBL" id="PZKE01000008">
    <property type="protein sequence ID" value="PTE14290.1"/>
    <property type="molecule type" value="Genomic_DNA"/>
</dbReference>
<gene>
    <name evidence="1" type="ORF">C5F44_09835</name>
</gene>
<protein>
    <recommendedName>
        <fullName evidence="3">Porin domain-containing protein</fullName>
    </recommendedName>
</protein>
<reference evidence="1 2" key="1">
    <citation type="submission" date="2018-03" db="EMBL/GenBank/DDBJ databases">
        <title>Rhodobacter blasticus.</title>
        <authorList>
            <person name="Meyer T.E."/>
            <person name="Miller S."/>
            <person name="Lodha T."/>
            <person name="Gandham S."/>
            <person name="Chintalapati S."/>
            <person name="Chintalapati V.R."/>
        </authorList>
    </citation>
    <scope>NUCLEOTIDE SEQUENCE [LARGE SCALE GENOMIC DNA]</scope>
    <source>
        <strain evidence="1 2">DSM 2131</strain>
    </source>
</reference>
<evidence type="ECO:0000313" key="2">
    <source>
        <dbReference type="Proteomes" id="UP000241362"/>
    </source>
</evidence>
<dbReference type="Gene3D" id="2.40.160.10">
    <property type="entry name" value="Porin"/>
    <property type="match status" value="1"/>
</dbReference>
<proteinExistence type="predicted"/>
<dbReference type="SUPFAM" id="SSF56935">
    <property type="entry name" value="Porins"/>
    <property type="match status" value="1"/>
</dbReference>
<dbReference type="Proteomes" id="UP000241362">
    <property type="component" value="Unassembled WGS sequence"/>
</dbReference>
<sequence>MAQDFSGGLTFGLARSNISDVDVDLTGLSLDGRLAYNIGSGVTVGARFNTFSLDVSDADLDLNGNLIGLNVSYAISDAFSAGVFYEHGEVGADVSGTSLSAIASSNTYGIEGSYTTGALKLGAFVSVSDTGGLIGAALASADLDVRSFGLSASYSPNSQLTVGGSAIRTTFDIGAINQDFDVDYIGLAGVYDINDTFTVFGGLSRTSQNDLDLDVTTIGLGVAYDLTAMAGMPMSVSLELARTTPDLGGSDIDVDTVRLGLSIPLGTKTTKAPLNSTADAILNPSHNAITQTVLNF</sequence>
<evidence type="ECO:0000313" key="1">
    <source>
        <dbReference type="EMBL" id="PTE14290.1"/>
    </source>
</evidence>